<dbReference type="SUPFAM" id="SSF48452">
    <property type="entry name" value="TPR-like"/>
    <property type="match status" value="1"/>
</dbReference>
<accession>A0A811T852</accession>
<dbReference type="InterPro" id="IPR011990">
    <property type="entry name" value="TPR-like_helical_dom_sf"/>
</dbReference>
<evidence type="ECO:0000313" key="1">
    <source>
        <dbReference type="EMBL" id="CAD6491822.1"/>
    </source>
</evidence>
<comment type="caution">
    <text evidence="1">The sequence shown here is derived from an EMBL/GenBank/DDBJ whole genome shotgun (WGS) entry which is preliminary data.</text>
</comment>
<gene>
    <name evidence="1" type="ORF">EMLJLAPB_00158</name>
</gene>
<dbReference type="Proteomes" id="UP000634805">
    <property type="component" value="Unassembled WGS sequence"/>
</dbReference>
<organism evidence="1 2">
    <name type="scientific">Candidatus Argoarchaeum ethanivorans</name>
    <dbReference type="NCBI Taxonomy" id="2608793"/>
    <lineage>
        <taxon>Archaea</taxon>
        <taxon>Methanobacteriati</taxon>
        <taxon>Methanobacteriota</taxon>
        <taxon>Stenosarchaea group</taxon>
        <taxon>Methanomicrobia</taxon>
        <taxon>Methanosarcinales</taxon>
        <taxon>Methanosarcinales incertae sedis</taxon>
        <taxon>GOM Arc I cluster</taxon>
        <taxon>Candidatus Argoarchaeum</taxon>
    </lineage>
</organism>
<sequence>MSKERFRNYARKFEQEAREATRLNERIDLYRLASIQYYNAGDIYACEVLSSAASEAVEAGKFDKAFELYIEIGKLSYDLDSDDIFWYLDAWWIAKKLGKTDELVIEIEKTLKRGIEHASDRLTKENKSDASLEYANRVYGLAANYHKTTLDYSGYLVNIEKAIGFLAEKKNIDEKRIADEYSVAGNNVYITHPLKSIELFNKADSYYNKIYGSTEIKEMNYFMHEDREKAKAIEEIKLPVKIKVHPLLLEYMFEKKSTDPFSMLSMITEDARDARQSLKYLKFLEAERLNVILAEMHLLLGNFDESKKCYMRAVECLEYMFYFMDLKPEDSSEEIRRIAEYDIIAAKIEYVMGNMFVVCEHYSDAADNMRLLKDYETALNYYEIALKYATITETPRERWDNMRRETVEGVEEKINEVRVIIEQK</sequence>
<protein>
    <submittedName>
        <fullName evidence="1">Uncharacterized protein</fullName>
    </submittedName>
</protein>
<proteinExistence type="predicted"/>
<reference evidence="1" key="1">
    <citation type="submission" date="2020-10" db="EMBL/GenBank/DDBJ databases">
        <authorList>
            <person name="Hahn C.J."/>
            <person name="Laso-Perez R."/>
            <person name="Vulcano F."/>
            <person name="Vaziourakis K.-M."/>
            <person name="Stokke R."/>
            <person name="Steen I.H."/>
            <person name="Teske A."/>
            <person name="Boetius A."/>
            <person name="Liebeke M."/>
            <person name="Amann R."/>
            <person name="Knittel K."/>
        </authorList>
    </citation>
    <scope>NUCLEOTIDE SEQUENCE</scope>
    <source>
        <strain evidence="1">Gfbio:e3339647-f889-4370-9287-4fb5cb688e4c:AG392D22_GoMArc1</strain>
    </source>
</reference>
<name>A0A811T852_9EURY</name>
<dbReference type="AlphaFoldDB" id="A0A811T852"/>
<evidence type="ECO:0000313" key="2">
    <source>
        <dbReference type="Proteomes" id="UP000634805"/>
    </source>
</evidence>
<dbReference type="EMBL" id="CAJHIS010000003">
    <property type="protein sequence ID" value="CAD6491822.1"/>
    <property type="molecule type" value="Genomic_DNA"/>
</dbReference>